<keyword evidence="1" id="KW-0808">Transferase</keyword>
<dbReference type="CDD" id="cd00303">
    <property type="entry name" value="retropepsin_like"/>
    <property type="match status" value="1"/>
</dbReference>
<dbReference type="Pfam" id="PF17919">
    <property type="entry name" value="RT_RNaseH_2"/>
    <property type="match status" value="1"/>
</dbReference>
<dbReference type="OrthoDB" id="1933597at2759"/>
<dbReference type="AlphaFoldDB" id="A0A834SVL4"/>
<feature type="domain" description="Reverse transcriptase/retrotransposon-derived protein RNase H-like" evidence="8">
    <location>
        <begin position="648"/>
        <end position="742"/>
    </location>
</feature>
<dbReference type="GO" id="GO:0004519">
    <property type="term" value="F:endonuclease activity"/>
    <property type="evidence" value="ECO:0007669"/>
    <property type="project" value="UniProtKB-KW"/>
</dbReference>
<keyword evidence="2" id="KW-0548">Nucleotidyltransferase</keyword>
<feature type="compositionally biased region" description="Basic and acidic residues" evidence="6">
    <location>
        <begin position="958"/>
        <end position="969"/>
    </location>
</feature>
<keyword evidence="4" id="KW-0378">Hydrolase</keyword>
<evidence type="ECO:0000256" key="5">
    <source>
        <dbReference type="ARBA" id="ARBA00023268"/>
    </source>
</evidence>
<keyword evidence="5" id="KW-0511">Multifunctional enzyme</keyword>
<accession>A0A834SVL4</accession>
<evidence type="ECO:0000256" key="2">
    <source>
        <dbReference type="ARBA" id="ARBA00022695"/>
    </source>
</evidence>
<feature type="compositionally biased region" description="Basic and acidic residues" evidence="6">
    <location>
        <begin position="1"/>
        <end position="14"/>
    </location>
</feature>
<gene>
    <name evidence="9" type="ORF">G2W53_043455</name>
</gene>
<evidence type="ECO:0000259" key="8">
    <source>
        <dbReference type="Pfam" id="PF17919"/>
    </source>
</evidence>
<dbReference type="CDD" id="cd09274">
    <property type="entry name" value="RNase_HI_RT_Ty3"/>
    <property type="match status" value="1"/>
</dbReference>
<sequence length="1008" mass="114311">MEAKKGIGPEKDVEPSPITKQAEEAKSSSPKEEEGSSVPDLSVTVTELQKSHSTIGDRLDKLEDMLRKFMLQQLHGDSDRDGRNHPGGLDDGLSSRSLGKNLKMEIPSFNGTNAEDWVFKIKQFFRIYTTTSEQKIYLASFHMEGPAYAWYKWVCQNQPDLTWDEFLAALLNRFGSTLYENPKTALKQLIQVNDVAEYQDKFEALSTRISGLSEDWLVSMFVGGLKEYLQYEVMLAQPTTYYQAVSLAKLHEQKHNKFLQLTKYSPTKTYYPSSTSYSPKPLTTVPSSPNTPSPKSIVSPPPTHQPTQTPISSQASNTPAYKRFTAAELRERKAKGLCYYCPEKYKRGHKCTGNLCLLLGREELEELLYGDRTGDLKILEGQENQDEVLDTVEITPEISFNALEGQFHPSTLRVTGKHKDYVVKVLIDNGSTHNFIKSSVAAKMQLLLSAIQPFKVQTGNGAYLECTQKCADFQLIVQDHVFFVDLCVLDIKGADIVLGVQWLAELGDITINHKDLTMSFQRGEEAVRLQGESILHQDPINGKGIRKLMTHNSLACLYSMSTIIEHEVPGFDTLPAEIKEVLTKYSAVFGDPTQLPPKREVDHKIDLLPGSKTVAVRPYRYPHFQKAEIERLVTEMQQELLKRNQFLWNANAEKAFLELKERMTQAPVLVLPNFQTIFVVETDASNTGVGAVLSQEGHPVAFFSKKLSKKLSQASAYVRELYAITQAIMKWRHYLLGRRFVVKTDHKSLRELIRQVVQTPEQQFYLSKLMGFDFEIVYRTGKTNLAADALSRQEASEIDCEGSIHVLSEARHEIFEAIKQANLQDDELQDLHQLFTQKQLPSSYTVKEGMMLYENRIYVPDSDQIKRMIFLAFHDAAVGGHAMLPEAPQPFIQQPKAITDQRHVEKEGVCRNEVLVEWEGGTRDDATWEDWTQLKKTFPDIQLEDKLVFEGGNIDMEAKKGIGPEKDVEPSPITKQAEEAKSSSPKEEGPMREKRKKKTPAWTRDYLM</sequence>
<feature type="compositionally biased region" description="Basic and acidic residues" evidence="6">
    <location>
        <begin position="21"/>
        <end position="34"/>
    </location>
</feature>
<dbReference type="InterPro" id="IPR005162">
    <property type="entry name" value="Retrotrans_gag_dom"/>
</dbReference>
<dbReference type="GO" id="GO:0016779">
    <property type="term" value="F:nucleotidyltransferase activity"/>
    <property type="evidence" value="ECO:0007669"/>
    <property type="project" value="UniProtKB-KW"/>
</dbReference>
<evidence type="ECO:0000256" key="4">
    <source>
        <dbReference type="ARBA" id="ARBA00022759"/>
    </source>
</evidence>
<keyword evidence="4" id="KW-0255">Endonuclease</keyword>
<dbReference type="InterPro" id="IPR021109">
    <property type="entry name" value="Peptidase_aspartic_dom_sf"/>
</dbReference>
<dbReference type="Gene3D" id="2.40.70.10">
    <property type="entry name" value="Acid Proteases"/>
    <property type="match status" value="1"/>
</dbReference>
<feature type="domain" description="Retrotransposon gag" evidence="7">
    <location>
        <begin position="138"/>
        <end position="227"/>
    </location>
</feature>
<feature type="compositionally biased region" description="Low complexity" evidence="6">
    <location>
        <begin position="305"/>
        <end position="314"/>
    </location>
</feature>
<feature type="compositionally biased region" description="Basic and acidic residues" evidence="6">
    <location>
        <begin position="976"/>
        <end position="992"/>
    </location>
</feature>
<dbReference type="SUPFAM" id="SSF50630">
    <property type="entry name" value="Acid proteases"/>
    <property type="match status" value="1"/>
</dbReference>
<name>A0A834SVL4_9FABA</name>
<dbReference type="EMBL" id="JAAIUW010000013">
    <property type="protein sequence ID" value="KAF7804344.1"/>
    <property type="molecule type" value="Genomic_DNA"/>
</dbReference>
<dbReference type="InterPro" id="IPR043502">
    <property type="entry name" value="DNA/RNA_pol_sf"/>
</dbReference>
<feature type="region of interest" description="Disordered" evidence="6">
    <location>
        <begin position="958"/>
        <end position="1008"/>
    </location>
</feature>
<evidence type="ECO:0000256" key="3">
    <source>
        <dbReference type="ARBA" id="ARBA00022722"/>
    </source>
</evidence>
<keyword evidence="3" id="KW-0540">Nuclease</keyword>
<evidence type="ECO:0000313" key="10">
    <source>
        <dbReference type="Proteomes" id="UP000634136"/>
    </source>
</evidence>
<dbReference type="Pfam" id="PF03732">
    <property type="entry name" value="Retrotrans_gag"/>
    <property type="match status" value="1"/>
</dbReference>
<dbReference type="Proteomes" id="UP000634136">
    <property type="component" value="Unassembled WGS sequence"/>
</dbReference>
<dbReference type="Gene3D" id="3.10.20.370">
    <property type="match status" value="1"/>
</dbReference>
<reference evidence="9" key="1">
    <citation type="submission" date="2020-09" db="EMBL/GenBank/DDBJ databases">
        <title>Genome-Enabled Discovery of Anthraquinone Biosynthesis in Senna tora.</title>
        <authorList>
            <person name="Kang S.-H."/>
            <person name="Pandey R.P."/>
            <person name="Lee C.-M."/>
            <person name="Sim J.-S."/>
            <person name="Jeong J.-T."/>
            <person name="Choi B.-S."/>
            <person name="Jung M."/>
            <person name="Ginzburg D."/>
            <person name="Zhao K."/>
            <person name="Won S.Y."/>
            <person name="Oh T.-J."/>
            <person name="Yu Y."/>
            <person name="Kim N.-H."/>
            <person name="Lee O.R."/>
            <person name="Lee T.-H."/>
            <person name="Bashyal P."/>
            <person name="Kim T.-S."/>
            <person name="Lee W.-H."/>
            <person name="Kawkins C."/>
            <person name="Kim C.-K."/>
            <person name="Kim J.S."/>
            <person name="Ahn B.O."/>
            <person name="Rhee S.Y."/>
            <person name="Sohng J.K."/>
        </authorList>
    </citation>
    <scope>NUCLEOTIDE SEQUENCE</scope>
    <source>
        <tissue evidence="9">Leaf</tissue>
    </source>
</reference>
<keyword evidence="10" id="KW-1185">Reference proteome</keyword>
<feature type="region of interest" description="Disordered" evidence="6">
    <location>
        <begin position="1"/>
        <end position="49"/>
    </location>
</feature>
<evidence type="ECO:0000256" key="1">
    <source>
        <dbReference type="ARBA" id="ARBA00022679"/>
    </source>
</evidence>
<evidence type="ECO:0000313" key="9">
    <source>
        <dbReference type="EMBL" id="KAF7804344.1"/>
    </source>
</evidence>
<comment type="caution">
    <text evidence="9">The sequence shown here is derived from an EMBL/GenBank/DDBJ whole genome shotgun (WGS) entry which is preliminary data.</text>
</comment>
<feature type="compositionally biased region" description="Low complexity" evidence="6">
    <location>
        <begin position="273"/>
        <end position="294"/>
    </location>
</feature>
<feature type="region of interest" description="Disordered" evidence="6">
    <location>
        <begin position="273"/>
        <end position="317"/>
    </location>
</feature>
<organism evidence="9 10">
    <name type="scientific">Senna tora</name>
    <dbReference type="NCBI Taxonomy" id="362788"/>
    <lineage>
        <taxon>Eukaryota</taxon>
        <taxon>Viridiplantae</taxon>
        <taxon>Streptophyta</taxon>
        <taxon>Embryophyta</taxon>
        <taxon>Tracheophyta</taxon>
        <taxon>Spermatophyta</taxon>
        <taxon>Magnoliopsida</taxon>
        <taxon>eudicotyledons</taxon>
        <taxon>Gunneridae</taxon>
        <taxon>Pentapetalae</taxon>
        <taxon>rosids</taxon>
        <taxon>fabids</taxon>
        <taxon>Fabales</taxon>
        <taxon>Fabaceae</taxon>
        <taxon>Caesalpinioideae</taxon>
        <taxon>Cassia clade</taxon>
        <taxon>Senna</taxon>
    </lineage>
</organism>
<dbReference type="PANTHER" id="PTHR37984:SF5">
    <property type="entry name" value="PROTEIN NYNRIN-LIKE"/>
    <property type="match status" value="1"/>
</dbReference>
<dbReference type="SUPFAM" id="SSF56672">
    <property type="entry name" value="DNA/RNA polymerases"/>
    <property type="match status" value="2"/>
</dbReference>
<dbReference type="InterPro" id="IPR050951">
    <property type="entry name" value="Retrovirus_Pol_polyprotein"/>
</dbReference>
<evidence type="ECO:0000256" key="6">
    <source>
        <dbReference type="SAM" id="MobiDB-lite"/>
    </source>
</evidence>
<evidence type="ECO:0000259" key="7">
    <source>
        <dbReference type="Pfam" id="PF03732"/>
    </source>
</evidence>
<dbReference type="Pfam" id="PF08284">
    <property type="entry name" value="RVP_2"/>
    <property type="match status" value="1"/>
</dbReference>
<dbReference type="InterPro" id="IPR041577">
    <property type="entry name" value="RT_RNaseH_2"/>
</dbReference>
<protein>
    <submittedName>
        <fullName evidence="9">Retrotransposon-related protein</fullName>
    </submittedName>
</protein>
<proteinExistence type="predicted"/>
<feature type="region of interest" description="Disordered" evidence="6">
    <location>
        <begin position="74"/>
        <end position="96"/>
    </location>
</feature>
<dbReference type="PANTHER" id="PTHR37984">
    <property type="entry name" value="PROTEIN CBG26694"/>
    <property type="match status" value="1"/>
</dbReference>